<evidence type="ECO:0000313" key="3">
    <source>
        <dbReference type="EMBL" id="MFM2485639.1"/>
    </source>
</evidence>
<dbReference type="PANTHER" id="PTHR30535:SF34">
    <property type="entry name" value="MOLYBDATE-BINDING PROTEIN MOLA"/>
    <property type="match status" value="1"/>
</dbReference>
<dbReference type="InterPro" id="IPR050902">
    <property type="entry name" value="ABC_Transporter_SBP"/>
</dbReference>
<dbReference type="RefSeq" id="WP_408623886.1">
    <property type="nucleotide sequence ID" value="NZ_JBEQCT010000005.1"/>
</dbReference>
<accession>A0ABW9G8C5</accession>
<name>A0ABW9G8C5_9GAMM</name>
<feature type="chain" id="PRO_5046324490" evidence="1">
    <location>
        <begin position="23"/>
        <end position="382"/>
    </location>
</feature>
<gene>
    <name evidence="3" type="ORF">ABUE30_11320</name>
</gene>
<sequence length="382" mass="42512">MRNLTKLLILLSGCILSWTSFASTYPLSVTDMAGRHVTIKSQPQRIVLQDGRDALMLAVLDRKNPFKRVVAWNNILKKSDAGLWGLLKQQWPSAAKILDMNFGDSGQLNLEEVLTHRPDLLVAELRAKSAMEQSGVIKTLAKLNIPVLFVDTAEQPIKNAPASVRLLGTVLNQEKNANEYAHFYEQRLNHVEAGVKEAVAKNGGKRPTVFIEAHAGVKGPNDCCFTHKDFGWADLVKAAGGNNLGGQVLKSSSGVVSMEKVLALKPDIYVMTGSQWQGRSKSIALPLGYGVSKKQVQTAFEHLLARPGFSEMKAYQDHRIYGAYHQFYNHAYNIVAIEGLAKDFYPQQFKNLHPTQTYQTILHRFTDIKSDKNLTLFAHAKE</sequence>
<dbReference type="Pfam" id="PF01497">
    <property type="entry name" value="Peripla_BP_2"/>
    <property type="match status" value="1"/>
</dbReference>
<feature type="signal peptide" evidence="1">
    <location>
        <begin position="1"/>
        <end position="22"/>
    </location>
</feature>
<reference evidence="3 4" key="1">
    <citation type="journal article" date="2013" name="Int. J. Syst. Evol. Microbiol.">
        <title>Celerinatantimonas yamalensis sp. nov., a cold-adapted diazotrophic bacterium from a cold permafrost brine.</title>
        <authorList>
            <person name="Shcherbakova V."/>
            <person name="Chuvilskaya N."/>
            <person name="Rivkina E."/>
            <person name="Demidov N."/>
            <person name="Uchaeva V."/>
            <person name="Suetin S."/>
            <person name="Suzina N."/>
            <person name="Gilichinsky D."/>
        </authorList>
    </citation>
    <scope>NUCLEOTIDE SEQUENCE [LARGE SCALE GENOMIC DNA]</scope>
    <source>
        <strain evidence="3 4">C7</strain>
    </source>
</reference>
<evidence type="ECO:0000259" key="2">
    <source>
        <dbReference type="PROSITE" id="PS50983"/>
    </source>
</evidence>
<dbReference type="Gene3D" id="3.40.50.1980">
    <property type="entry name" value="Nitrogenase molybdenum iron protein domain"/>
    <property type="match status" value="2"/>
</dbReference>
<protein>
    <submittedName>
        <fullName evidence="3">ABC transporter substrate-binding protein</fullName>
    </submittedName>
</protein>
<evidence type="ECO:0000313" key="4">
    <source>
        <dbReference type="Proteomes" id="UP001629953"/>
    </source>
</evidence>
<evidence type="ECO:0000256" key="1">
    <source>
        <dbReference type="SAM" id="SignalP"/>
    </source>
</evidence>
<dbReference type="PANTHER" id="PTHR30535">
    <property type="entry name" value="VITAMIN B12-BINDING PROTEIN"/>
    <property type="match status" value="1"/>
</dbReference>
<dbReference type="PROSITE" id="PS50983">
    <property type="entry name" value="FE_B12_PBP"/>
    <property type="match status" value="1"/>
</dbReference>
<dbReference type="SUPFAM" id="SSF53807">
    <property type="entry name" value="Helical backbone' metal receptor"/>
    <property type="match status" value="1"/>
</dbReference>
<dbReference type="Proteomes" id="UP001629953">
    <property type="component" value="Unassembled WGS sequence"/>
</dbReference>
<feature type="domain" description="Fe/B12 periplasmic-binding" evidence="2">
    <location>
        <begin position="45"/>
        <end position="352"/>
    </location>
</feature>
<organism evidence="3 4">
    <name type="scientific">Celerinatantimonas yamalensis</name>
    <dbReference type="NCBI Taxonomy" id="559956"/>
    <lineage>
        <taxon>Bacteria</taxon>
        <taxon>Pseudomonadati</taxon>
        <taxon>Pseudomonadota</taxon>
        <taxon>Gammaproteobacteria</taxon>
        <taxon>Celerinatantimonadaceae</taxon>
        <taxon>Celerinatantimonas</taxon>
    </lineage>
</organism>
<comment type="caution">
    <text evidence="3">The sequence shown here is derived from an EMBL/GenBank/DDBJ whole genome shotgun (WGS) entry which is preliminary data.</text>
</comment>
<keyword evidence="1" id="KW-0732">Signal</keyword>
<keyword evidence="4" id="KW-1185">Reference proteome</keyword>
<dbReference type="EMBL" id="JBEQCT010000005">
    <property type="protein sequence ID" value="MFM2485639.1"/>
    <property type="molecule type" value="Genomic_DNA"/>
</dbReference>
<dbReference type="InterPro" id="IPR002491">
    <property type="entry name" value="ABC_transptr_periplasmic_BD"/>
</dbReference>
<proteinExistence type="predicted"/>